<dbReference type="PANTHER" id="PTHR22576">
    <property type="entry name" value="MUCOSA ASSOCIATED LYMPHOID TISSUE LYMPHOMA TRANSLOCATION PROTEIN 1/PARACASPASE"/>
    <property type="match status" value="1"/>
</dbReference>
<evidence type="ECO:0000313" key="4">
    <source>
        <dbReference type="EMBL" id="CAF3708664.1"/>
    </source>
</evidence>
<dbReference type="EMBL" id="CAJOAZ010000756">
    <property type="protein sequence ID" value="CAF3708664.1"/>
    <property type="molecule type" value="Genomic_DNA"/>
</dbReference>
<accession>A0A818VB86</accession>
<reference evidence="4" key="1">
    <citation type="submission" date="2021-02" db="EMBL/GenBank/DDBJ databases">
        <authorList>
            <person name="Nowell W R."/>
        </authorList>
    </citation>
    <scope>NUCLEOTIDE SEQUENCE</scope>
</reference>
<dbReference type="InterPro" id="IPR011600">
    <property type="entry name" value="Pept_C14_caspase"/>
</dbReference>
<evidence type="ECO:0000313" key="5">
    <source>
        <dbReference type="Proteomes" id="UP000663844"/>
    </source>
</evidence>
<dbReference type="InterPro" id="IPR001309">
    <property type="entry name" value="Pept_C14_p20"/>
</dbReference>
<dbReference type="InterPro" id="IPR029030">
    <property type="entry name" value="Caspase-like_dom_sf"/>
</dbReference>
<gene>
    <name evidence="4" type="ORF">OXD698_LOCUS12800</name>
</gene>
<sequence>MASFVGYKRKIGLVIGINQYPADNSLHYCINDANDLANTLRSIGFEISVGLDCNLSEFLKKIDTFIKTIERDDLVLFYFAGHGKQNEDENYLLPSDYNYNYCGHEHDYIANNAINVKYIMNEINDKKCRITFFLFDCCRSIVKSRDIAYKQGLSFINAPAQTLIVFACAPGKAVLDETKNNKNGSFIENLLKHISTPDKDIEEVMRNVADDVHRQTKGFQLPHRTSSLTGKVYLVTYNNQGSLYNSAGREQKAASSMENSSYQHKQLGADRLTTNSFDTIYYNRNYPNSTQITSHHQVSYQSPEQAYPSYQLYATQSAAYGNNDLVEYGSAKHSLSPYTSGSSQSIRDQPTSNQFASNQQFTHSSTVYTTKTTPYVNDIHDHSHTVNPSQTRASINTNYSTGKTNPRQRFESDTYSKLEHTRYNNSLT</sequence>
<dbReference type="InterPro" id="IPR052039">
    <property type="entry name" value="Caspase-related_regulators"/>
</dbReference>
<dbReference type="AlphaFoldDB" id="A0A818VB86"/>
<dbReference type="Pfam" id="PF00656">
    <property type="entry name" value="Peptidase_C14"/>
    <property type="match status" value="1"/>
</dbReference>
<organism evidence="4 5">
    <name type="scientific">Adineta steineri</name>
    <dbReference type="NCBI Taxonomy" id="433720"/>
    <lineage>
        <taxon>Eukaryota</taxon>
        <taxon>Metazoa</taxon>
        <taxon>Spiralia</taxon>
        <taxon>Gnathifera</taxon>
        <taxon>Rotifera</taxon>
        <taxon>Eurotatoria</taxon>
        <taxon>Bdelloidea</taxon>
        <taxon>Adinetida</taxon>
        <taxon>Adinetidae</taxon>
        <taxon>Adineta</taxon>
    </lineage>
</organism>
<dbReference type="SMART" id="SM00115">
    <property type="entry name" value="CASc"/>
    <property type="match status" value="1"/>
</dbReference>
<feature type="compositionally biased region" description="Polar residues" evidence="2">
    <location>
        <begin position="336"/>
        <end position="360"/>
    </location>
</feature>
<dbReference type="GO" id="GO:0006508">
    <property type="term" value="P:proteolysis"/>
    <property type="evidence" value="ECO:0007669"/>
    <property type="project" value="InterPro"/>
</dbReference>
<comment type="similarity">
    <text evidence="1">Belongs to the peptidase C14A family.</text>
</comment>
<dbReference type="PANTHER" id="PTHR22576:SF37">
    <property type="entry name" value="MUCOSA-ASSOCIATED LYMPHOID TISSUE LYMPHOMA TRANSLOCATION PROTEIN 1"/>
    <property type="match status" value="1"/>
</dbReference>
<comment type="caution">
    <text evidence="4">The sequence shown here is derived from an EMBL/GenBank/DDBJ whole genome shotgun (WGS) entry which is preliminary data.</text>
</comment>
<evidence type="ECO:0000256" key="1">
    <source>
        <dbReference type="ARBA" id="ARBA00010134"/>
    </source>
</evidence>
<evidence type="ECO:0000256" key="2">
    <source>
        <dbReference type="SAM" id="MobiDB-lite"/>
    </source>
</evidence>
<proteinExistence type="inferred from homology"/>
<name>A0A818VB86_9BILA</name>
<feature type="region of interest" description="Disordered" evidence="2">
    <location>
        <begin position="381"/>
        <end position="410"/>
    </location>
</feature>
<feature type="domain" description="Caspase family p20" evidence="3">
    <location>
        <begin position="8"/>
        <end position="139"/>
    </location>
</feature>
<dbReference type="PROSITE" id="PS50208">
    <property type="entry name" value="CASPASE_P20"/>
    <property type="match status" value="1"/>
</dbReference>
<dbReference type="SUPFAM" id="SSF52129">
    <property type="entry name" value="Caspase-like"/>
    <property type="match status" value="1"/>
</dbReference>
<dbReference type="InterPro" id="IPR015917">
    <property type="entry name" value="Pept_C14A"/>
</dbReference>
<feature type="region of interest" description="Disordered" evidence="2">
    <location>
        <begin position="334"/>
        <end position="360"/>
    </location>
</feature>
<feature type="compositionally biased region" description="Polar residues" evidence="2">
    <location>
        <begin position="385"/>
        <end position="407"/>
    </location>
</feature>
<evidence type="ECO:0000259" key="3">
    <source>
        <dbReference type="PROSITE" id="PS50208"/>
    </source>
</evidence>
<dbReference type="Gene3D" id="3.40.50.1460">
    <property type="match status" value="1"/>
</dbReference>
<dbReference type="Proteomes" id="UP000663844">
    <property type="component" value="Unassembled WGS sequence"/>
</dbReference>
<protein>
    <recommendedName>
        <fullName evidence="3">Caspase family p20 domain-containing protein</fullName>
    </recommendedName>
</protein>
<dbReference type="GO" id="GO:0004197">
    <property type="term" value="F:cysteine-type endopeptidase activity"/>
    <property type="evidence" value="ECO:0007669"/>
    <property type="project" value="InterPro"/>
</dbReference>